<evidence type="ECO:0000313" key="2">
    <source>
        <dbReference type="Proteomes" id="UP000789833"/>
    </source>
</evidence>
<evidence type="ECO:0000313" key="1">
    <source>
        <dbReference type="EMBL" id="CAG9622586.1"/>
    </source>
</evidence>
<organism evidence="1 2">
    <name type="scientific">Sutcliffiella rhizosphaerae</name>
    <dbReference type="NCBI Taxonomy" id="2880967"/>
    <lineage>
        <taxon>Bacteria</taxon>
        <taxon>Bacillati</taxon>
        <taxon>Bacillota</taxon>
        <taxon>Bacilli</taxon>
        <taxon>Bacillales</taxon>
        <taxon>Bacillaceae</taxon>
        <taxon>Sutcliffiella</taxon>
    </lineage>
</organism>
<dbReference type="InterPro" id="IPR016155">
    <property type="entry name" value="Mopterin_synth/thiamin_S_b"/>
</dbReference>
<name>A0ABM8YRL0_9BACI</name>
<keyword evidence="2" id="KW-1185">Reference proteome</keyword>
<dbReference type="RefSeq" id="WP_230503270.1">
    <property type="nucleotide sequence ID" value="NZ_CAKJTJ010000023.1"/>
</dbReference>
<dbReference type="Proteomes" id="UP000789833">
    <property type="component" value="Unassembled WGS sequence"/>
</dbReference>
<dbReference type="InterPro" id="IPR012675">
    <property type="entry name" value="Beta-grasp_dom_sf"/>
</dbReference>
<dbReference type="CDD" id="cd00565">
    <property type="entry name" value="Ubl_ThiS"/>
    <property type="match status" value="1"/>
</dbReference>
<dbReference type="PANTHER" id="PTHR34472">
    <property type="entry name" value="SULFUR CARRIER PROTEIN THIS"/>
    <property type="match status" value="1"/>
</dbReference>
<dbReference type="Pfam" id="PF02597">
    <property type="entry name" value="ThiS"/>
    <property type="match status" value="1"/>
</dbReference>
<protein>
    <submittedName>
        <fullName evidence="1">Sulfur carrier protein ThiS</fullName>
    </submittedName>
</protein>
<comment type="caution">
    <text evidence="1">The sequence shown here is derived from an EMBL/GenBank/DDBJ whole genome shotgun (WGS) entry which is preliminary data.</text>
</comment>
<dbReference type="EMBL" id="CAKJTJ010000023">
    <property type="protein sequence ID" value="CAG9622586.1"/>
    <property type="molecule type" value="Genomic_DNA"/>
</dbReference>
<dbReference type="SUPFAM" id="SSF54285">
    <property type="entry name" value="MoaD/ThiS"/>
    <property type="match status" value="1"/>
</dbReference>
<gene>
    <name evidence="1" type="primary">thiS</name>
    <name evidence="1" type="ORF">BACCIP111883_03377</name>
</gene>
<proteinExistence type="predicted"/>
<dbReference type="InterPro" id="IPR010035">
    <property type="entry name" value="Thi_S"/>
</dbReference>
<dbReference type="NCBIfam" id="TIGR01683">
    <property type="entry name" value="thiS"/>
    <property type="match status" value="1"/>
</dbReference>
<reference evidence="1 2" key="1">
    <citation type="submission" date="2021-10" db="EMBL/GenBank/DDBJ databases">
        <authorList>
            <person name="Criscuolo A."/>
        </authorList>
    </citation>
    <scope>NUCLEOTIDE SEQUENCE [LARGE SCALE GENOMIC DNA]</scope>
    <source>
        <strain evidence="2">CIP 111883</strain>
    </source>
</reference>
<dbReference type="PANTHER" id="PTHR34472:SF1">
    <property type="entry name" value="SULFUR CARRIER PROTEIN THIS"/>
    <property type="match status" value="1"/>
</dbReference>
<dbReference type="InterPro" id="IPR003749">
    <property type="entry name" value="ThiS/MoaD-like"/>
</dbReference>
<accession>A0ABM8YRL0</accession>
<sequence length="67" mass="7531">MQLFINGDPVEVPDTVKTVLELLQHFQLDQKVVIVEKNKDILNKENHESEGISDGDQLEFVHFVGGG</sequence>
<dbReference type="Gene3D" id="3.10.20.30">
    <property type="match status" value="1"/>
</dbReference>